<comment type="caution">
    <text evidence="2">The sequence shown here is derived from an EMBL/GenBank/DDBJ whole genome shotgun (WGS) entry which is preliminary data.</text>
</comment>
<name>A0A934SQR8_9BURK</name>
<reference evidence="2" key="1">
    <citation type="submission" date="2021-01" db="EMBL/GenBank/DDBJ databases">
        <title>Genome sequence of strain Noviherbaspirillum sp. DKR-6.</title>
        <authorList>
            <person name="Chaudhary D.K."/>
        </authorList>
    </citation>
    <scope>NUCLEOTIDE SEQUENCE</scope>
    <source>
        <strain evidence="2">DKR-6</strain>
    </source>
</reference>
<evidence type="ECO:0000256" key="1">
    <source>
        <dbReference type="SAM" id="MobiDB-lite"/>
    </source>
</evidence>
<keyword evidence="3" id="KW-1185">Reference proteome</keyword>
<sequence>MATSIGAASAAGSHVNSAQGGGSPPTSAVPQEKPSLGYKPSFIFNTAHGVGEVANASIPLPLPLVNSSQMPMPKGSEPGVSSKKPAPGFFEEISSSSEDEAPIKSNSGAKNSGKQADLEKKRRTPSIIAEANPGLAGLGDAEFAASEDNSSSEEHEKAEKTVPDPISGATKKEALPEEIEAAIDSVLADQNISNERNSSVPSSSTNGDSHSGGPAKKTNAKKLASSSATPKKDESASRSSQDEPPQPVSPSTPQSLKPDSSKRTKPASATITPAVLPATPAPSSSTTPPSSARSPKLDKFTSIRPKKAEAKTEVEIDGKQPPEPEKRTKLKKSPRSERPERAKRRSQRMAALTLQPRYVPDTGDRDVPTSSQASLEQCRGLLQLLEAGCDKELRWQLLGALVEMAFALPKKSRAEVLERSWRCARALPDAQLRQWAHQVLSRYYKAKGADDDDSSEESSAASCHQAMEEFTALCRDVKGATTRKAWNELAAKIAGSRLDVQAQLEATAVAIDSFKSMKDKAAIRDAMSALKKKLGAKLLVLAFFQSSACPGAKSLRGEIQHTASAVLRGILAGEPRAIEDFKSLLSLDIIADGIEEALHGCMRELATDLMARQPGNASPAPANTGDVRSATATSNAPTDATTATPQPVSAPETILDIVRELLLLEGQSGVPGATWLPDRSICLLLSVLELEHDAALRAIDDVAYDNATSFIHGVCASTLTPLSCKILLEDMVPDQDNKPTLPLLQHLMVSGNIHVAREYLGKLDASDMRKSDLNRLLRRIDGSGPSAMELAIILGRDDNIREFIDIVAGLGKLGADEKLALLEAKRNDGTPGLLCAIQSDSTKMEASVYAYMTGLLQFDEKHIRDVIGMLSAPNKDGNSPFRLALMKDDASLVYSMVRAICEDKTLAPDEKAALLSGQTSVADANVDYREKGLTAYYLAVKAIYLKKFPNDGIPKSKAADNGKITYFTSTPVSFEKPFDRVDADAKLQWDKARDESLFAMMSRFTESERKECKQLGRRLVRQEREKATSAFHAALRNGKAQSVTGYIRAMIEYAVTGSHIRPISFILAEDASGNPALFNAMENDEFRAVGAYVEAVLSSDLQIEDKYALLKPYGEDGYTPLQIAMASGSRRAMSAYVASVLDSSLSDDQKQQLLLSIGKNGKSARQMLDDLLQRKPNMDRASLQQFDAMITESNLGGLIKRFLIHDYGNKGGVKKT</sequence>
<evidence type="ECO:0000313" key="2">
    <source>
        <dbReference type="EMBL" id="MBK4733744.1"/>
    </source>
</evidence>
<dbReference type="Proteomes" id="UP000622890">
    <property type="component" value="Unassembled WGS sequence"/>
</dbReference>
<evidence type="ECO:0000313" key="3">
    <source>
        <dbReference type="Proteomes" id="UP000622890"/>
    </source>
</evidence>
<organism evidence="2 3">
    <name type="scientific">Noviherbaspirillum pedocola</name>
    <dbReference type="NCBI Taxonomy" id="2801341"/>
    <lineage>
        <taxon>Bacteria</taxon>
        <taxon>Pseudomonadati</taxon>
        <taxon>Pseudomonadota</taxon>
        <taxon>Betaproteobacteria</taxon>
        <taxon>Burkholderiales</taxon>
        <taxon>Oxalobacteraceae</taxon>
        <taxon>Noviherbaspirillum</taxon>
    </lineage>
</organism>
<dbReference type="Gene3D" id="1.25.40.20">
    <property type="entry name" value="Ankyrin repeat-containing domain"/>
    <property type="match status" value="1"/>
</dbReference>
<feature type="region of interest" description="Disordered" evidence="1">
    <location>
        <begin position="612"/>
        <end position="648"/>
    </location>
</feature>
<feature type="compositionally biased region" description="Low complexity" evidence="1">
    <location>
        <begin position="269"/>
        <end position="294"/>
    </location>
</feature>
<dbReference type="RefSeq" id="WP_200590471.1">
    <property type="nucleotide sequence ID" value="NZ_JAEPBG010000001.1"/>
</dbReference>
<feature type="compositionally biased region" description="Low complexity" evidence="1">
    <location>
        <begin position="193"/>
        <end position="209"/>
    </location>
</feature>
<feature type="compositionally biased region" description="Low complexity" evidence="1">
    <location>
        <begin position="1"/>
        <end position="13"/>
    </location>
</feature>
<protein>
    <submittedName>
        <fullName evidence="2">Uncharacterized protein</fullName>
    </submittedName>
</protein>
<feature type="compositionally biased region" description="Polar residues" evidence="1">
    <location>
        <begin position="14"/>
        <end position="29"/>
    </location>
</feature>
<feature type="region of interest" description="Disordered" evidence="1">
    <location>
        <begin position="62"/>
        <end position="371"/>
    </location>
</feature>
<dbReference type="InterPro" id="IPR036770">
    <property type="entry name" value="Ankyrin_rpt-contain_sf"/>
</dbReference>
<feature type="compositionally biased region" description="Polar residues" evidence="1">
    <location>
        <begin position="104"/>
        <end position="114"/>
    </location>
</feature>
<proteinExistence type="predicted"/>
<feature type="compositionally biased region" description="Basic and acidic residues" evidence="1">
    <location>
        <begin position="152"/>
        <end position="162"/>
    </location>
</feature>
<dbReference type="AlphaFoldDB" id="A0A934SQR8"/>
<gene>
    <name evidence="2" type="ORF">JJB74_03870</name>
</gene>
<feature type="compositionally biased region" description="Basic and acidic residues" evidence="1">
    <location>
        <begin position="295"/>
        <end position="327"/>
    </location>
</feature>
<accession>A0A934SQR8</accession>
<feature type="compositionally biased region" description="Low complexity" evidence="1">
    <location>
        <begin position="630"/>
        <end position="644"/>
    </location>
</feature>
<feature type="region of interest" description="Disordered" evidence="1">
    <location>
        <begin position="1"/>
        <end position="41"/>
    </location>
</feature>
<dbReference type="EMBL" id="JAEPBG010000001">
    <property type="protein sequence ID" value="MBK4733744.1"/>
    <property type="molecule type" value="Genomic_DNA"/>
</dbReference>